<evidence type="ECO:0000313" key="3">
    <source>
        <dbReference type="Proteomes" id="UP000078200"/>
    </source>
</evidence>
<dbReference type="InterPro" id="IPR015897">
    <property type="entry name" value="CHK_kinase-like"/>
</dbReference>
<dbReference type="PANTHER" id="PTHR11012:SF8">
    <property type="entry name" value="JUVENILE HORMONE-INDUCIBLE PROTEIN 26"/>
    <property type="match status" value="1"/>
</dbReference>
<dbReference type="InterPro" id="IPR011009">
    <property type="entry name" value="Kinase-like_dom_sf"/>
</dbReference>
<name>A0A1A9VU63_GLOAU</name>
<feature type="domain" description="CHK kinase-like" evidence="1">
    <location>
        <begin position="165"/>
        <end position="363"/>
    </location>
</feature>
<dbReference type="VEuPathDB" id="VectorBase:GAUT047736"/>
<accession>A0A1A9VU63</accession>
<proteinExistence type="predicted"/>
<dbReference type="AlphaFoldDB" id="A0A1A9VU63"/>
<dbReference type="Proteomes" id="UP000078200">
    <property type="component" value="Unassembled WGS sequence"/>
</dbReference>
<evidence type="ECO:0000259" key="1">
    <source>
        <dbReference type="SMART" id="SM00587"/>
    </source>
</evidence>
<dbReference type="STRING" id="7395.A0A1A9VU63"/>
<organism evidence="2 3">
    <name type="scientific">Glossina austeni</name>
    <name type="common">Savannah tsetse fly</name>
    <dbReference type="NCBI Taxonomy" id="7395"/>
    <lineage>
        <taxon>Eukaryota</taxon>
        <taxon>Metazoa</taxon>
        <taxon>Ecdysozoa</taxon>
        <taxon>Arthropoda</taxon>
        <taxon>Hexapoda</taxon>
        <taxon>Insecta</taxon>
        <taxon>Pterygota</taxon>
        <taxon>Neoptera</taxon>
        <taxon>Endopterygota</taxon>
        <taxon>Diptera</taxon>
        <taxon>Brachycera</taxon>
        <taxon>Muscomorpha</taxon>
        <taxon>Hippoboscoidea</taxon>
        <taxon>Glossinidae</taxon>
        <taxon>Glossina</taxon>
    </lineage>
</organism>
<dbReference type="Gene3D" id="3.90.1200.10">
    <property type="match status" value="1"/>
</dbReference>
<dbReference type="InterPro" id="IPR004119">
    <property type="entry name" value="EcKL"/>
</dbReference>
<dbReference type="SMART" id="SM00587">
    <property type="entry name" value="CHK"/>
    <property type="match status" value="1"/>
</dbReference>
<reference evidence="2" key="1">
    <citation type="submission" date="2020-05" db="UniProtKB">
        <authorList>
            <consortium name="EnsemblMetazoa"/>
        </authorList>
    </citation>
    <scope>IDENTIFICATION</scope>
    <source>
        <strain evidence="2">TTRI</strain>
    </source>
</reference>
<dbReference type="Pfam" id="PF02958">
    <property type="entry name" value="EcKL"/>
    <property type="match status" value="1"/>
</dbReference>
<dbReference type="EnsemblMetazoa" id="GAUT047736-RA">
    <property type="protein sequence ID" value="GAUT047736-PA"/>
    <property type="gene ID" value="GAUT047736"/>
</dbReference>
<dbReference type="PANTHER" id="PTHR11012">
    <property type="entry name" value="PROTEIN KINASE-LIKE DOMAIN-CONTAINING"/>
    <property type="match status" value="1"/>
</dbReference>
<keyword evidence="3" id="KW-1185">Reference proteome</keyword>
<evidence type="ECO:0000313" key="2">
    <source>
        <dbReference type="EnsemblMetazoa" id="GAUT047736-PA"/>
    </source>
</evidence>
<sequence>MTNNNKDIEIEWLKSKIIPKLLKSGKLSNRFNDNDFQNITLEVEWLDSNESFMLTTCYRAHIEFEHSNVTKKHVLFVKVYFIISRESALATVLCYYASTRLQHYEERRNLTSKNITRDHTAKSALFNNEILAYEKILPALENFGQCQLNSAIYYYGELMESFATVILKDFHQDGWCISKNRVNLSLEHALLAAQYLGKFHGLGFAMRALNREHFDELTNRLQESRFASDVINPEWALTLKQSVQRALQATRKYQTQINKEFLEKFEELMGDNFKYGRKRVQPREPYITICHGDYLRNNVAFKYNKAQQPQDILMFDLQTLRVTSPMIDLTIFLLLSTYAEVRCKNFNEIFQMYCVRLKETYEMYVGKPIPEYLTLNSLQREYTTFMPYGIGISSAFLLHLVEPINLSSQEFLSRQRSEEEVINDIMTRGGIEVDRELAHQMKEFHDLCLTFNLKLDKDF</sequence>
<dbReference type="SUPFAM" id="SSF56112">
    <property type="entry name" value="Protein kinase-like (PK-like)"/>
    <property type="match status" value="1"/>
</dbReference>
<protein>
    <recommendedName>
        <fullName evidence="1">CHK kinase-like domain-containing protein</fullName>
    </recommendedName>
</protein>